<dbReference type="Pfam" id="PF00097">
    <property type="entry name" value="zf-C3HC4"/>
    <property type="match status" value="1"/>
</dbReference>
<evidence type="ECO:0000256" key="3">
    <source>
        <dbReference type="ARBA" id="ARBA00022833"/>
    </source>
</evidence>
<evidence type="ECO:0000256" key="1">
    <source>
        <dbReference type="ARBA" id="ARBA00022723"/>
    </source>
</evidence>
<keyword evidence="9" id="KW-1185">Reference proteome</keyword>
<accession>A0A2V1DBZ2</accession>
<dbReference type="SMART" id="SM00184">
    <property type="entry name" value="RING"/>
    <property type="match status" value="1"/>
</dbReference>
<dbReference type="GO" id="GO:0008270">
    <property type="term" value="F:zinc ion binding"/>
    <property type="evidence" value="ECO:0007669"/>
    <property type="project" value="UniProtKB-KW"/>
</dbReference>
<organism evidence="8 9">
    <name type="scientific">Periconia macrospinosa</name>
    <dbReference type="NCBI Taxonomy" id="97972"/>
    <lineage>
        <taxon>Eukaryota</taxon>
        <taxon>Fungi</taxon>
        <taxon>Dikarya</taxon>
        <taxon>Ascomycota</taxon>
        <taxon>Pezizomycotina</taxon>
        <taxon>Dothideomycetes</taxon>
        <taxon>Pleosporomycetidae</taxon>
        <taxon>Pleosporales</taxon>
        <taxon>Massarineae</taxon>
        <taxon>Periconiaceae</taxon>
        <taxon>Periconia</taxon>
    </lineage>
</organism>
<feature type="compositionally biased region" description="Basic and acidic residues" evidence="5">
    <location>
        <begin position="291"/>
        <end position="300"/>
    </location>
</feature>
<dbReference type="SUPFAM" id="SSF57850">
    <property type="entry name" value="RING/U-box"/>
    <property type="match status" value="1"/>
</dbReference>
<keyword evidence="1" id="KW-0479">Metal-binding</keyword>
<dbReference type="EMBL" id="KZ805489">
    <property type="protein sequence ID" value="PVH95640.1"/>
    <property type="molecule type" value="Genomic_DNA"/>
</dbReference>
<dbReference type="AlphaFoldDB" id="A0A2V1DBZ2"/>
<dbReference type="Gene3D" id="3.30.40.10">
    <property type="entry name" value="Zinc/RING finger domain, C3HC4 (zinc finger)"/>
    <property type="match status" value="1"/>
</dbReference>
<keyword evidence="6" id="KW-0472">Membrane</keyword>
<dbReference type="InterPro" id="IPR018957">
    <property type="entry name" value="Znf_C3HC4_RING-type"/>
</dbReference>
<sequence length="308" mass="33429">MPTIPTIEGNEKSPKILSTRQQNGIEDTPTYASGQFNVTPSTLSFLCPLFLILIIGPLIIFFYVRRKRRERAMQGIIAELRARPTAKKTPAISQEEARARLADAAEVVLGDEKRGVVTEGEQRRVVIVRTVENGDDGDVEKGGVNVEEKEETVSLGERECAICLSSLSTPTSPLSTPSIPSPPAPAKLAALPLPSTDFSSNEPPKTSPTATAISSPIDKQKDVDDDEEQEEEPILRLKKCNHEFHDSCLLSWCVLGKVSCPVCRAVFFGPEPEEKGEGEGGEEEEEGAAAGEERNQESRNETGMGAAR</sequence>
<evidence type="ECO:0000256" key="4">
    <source>
        <dbReference type="PROSITE-ProRule" id="PRU00175"/>
    </source>
</evidence>
<evidence type="ECO:0000313" key="8">
    <source>
        <dbReference type="EMBL" id="PVH95640.1"/>
    </source>
</evidence>
<dbReference type="InterPro" id="IPR013083">
    <property type="entry name" value="Znf_RING/FYVE/PHD"/>
</dbReference>
<feature type="domain" description="RING-type" evidence="7">
    <location>
        <begin position="160"/>
        <end position="264"/>
    </location>
</feature>
<proteinExistence type="predicted"/>
<keyword evidence="6" id="KW-1133">Transmembrane helix</keyword>
<feature type="compositionally biased region" description="Low complexity" evidence="5">
    <location>
        <begin position="168"/>
        <end position="178"/>
    </location>
</feature>
<evidence type="ECO:0000256" key="2">
    <source>
        <dbReference type="ARBA" id="ARBA00022771"/>
    </source>
</evidence>
<dbReference type="PANTHER" id="PTHR14155:SF627">
    <property type="entry name" value="OS06G0192800 PROTEIN"/>
    <property type="match status" value="1"/>
</dbReference>
<dbReference type="PROSITE" id="PS50089">
    <property type="entry name" value="ZF_RING_2"/>
    <property type="match status" value="1"/>
</dbReference>
<evidence type="ECO:0000256" key="6">
    <source>
        <dbReference type="SAM" id="Phobius"/>
    </source>
</evidence>
<name>A0A2V1DBZ2_9PLEO</name>
<keyword evidence="2 4" id="KW-0863">Zinc-finger</keyword>
<dbReference type="CDD" id="cd16448">
    <property type="entry name" value="RING-H2"/>
    <property type="match status" value="1"/>
</dbReference>
<keyword evidence="6" id="KW-0812">Transmembrane</keyword>
<dbReference type="InterPro" id="IPR053238">
    <property type="entry name" value="RING-H2_zinc_finger"/>
</dbReference>
<feature type="region of interest" description="Disordered" evidence="5">
    <location>
        <begin position="168"/>
        <end position="230"/>
    </location>
</feature>
<reference evidence="8 9" key="1">
    <citation type="journal article" date="2018" name="Sci. Rep.">
        <title>Comparative genomics provides insights into the lifestyle and reveals functional heterogeneity of dark septate endophytic fungi.</title>
        <authorList>
            <person name="Knapp D.G."/>
            <person name="Nemeth J.B."/>
            <person name="Barry K."/>
            <person name="Hainaut M."/>
            <person name="Henrissat B."/>
            <person name="Johnson J."/>
            <person name="Kuo A."/>
            <person name="Lim J.H.P."/>
            <person name="Lipzen A."/>
            <person name="Nolan M."/>
            <person name="Ohm R.A."/>
            <person name="Tamas L."/>
            <person name="Grigoriev I.V."/>
            <person name="Spatafora J.W."/>
            <person name="Nagy L.G."/>
            <person name="Kovacs G.M."/>
        </authorList>
    </citation>
    <scope>NUCLEOTIDE SEQUENCE [LARGE SCALE GENOMIC DNA]</scope>
    <source>
        <strain evidence="8 9">DSE2036</strain>
    </source>
</reference>
<keyword evidence="3" id="KW-0862">Zinc</keyword>
<dbReference type="PANTHER" id="PTHR14155">
    <property type="entry name" value="RING FINGER DOMAIN-CONTAINING"/>
    <property type="match status" value="1"/>
</dbReference>
<dbReference type="OrthoDB" id="8062037at2759"/>
<feature type="compositionally biased region" description="Low complexity" evidence="5">
    <location>
        <begin position="186"/>
        <end position="196"/>
    </location>
</feature>
<dbReference type="STRING" id="97972.A0A2V1DBZ2"/>
<evidence type="ECO:0000259" key="7">
    <source>
        <dbReference type="PROSITE" id="PS50089"/>
    </source>
</evidence>
<dbReference type="InterPro" id="IPR001841">
    <property type="entry name" value="Znf_RING"/>
</dbReference>
<feature type="region of interest" description="Disordered" evidence="5">
    <location>
        <begin position="269"/>
        <end position="308"/>
    </location>
</feature>
<gene>
    <name evidence="8" type="ORF">DM02DRAFT_632708</name>
</gene>
<dbReference type="Proteomes" id="UP000244855">
    <property type="component" value="Unassembled WGS sequence"/>
</dbReference>
<evidence type="ECO:0000313" key="9">
    <source>
        <dbReference type="Proteomes" id="UP000244855"/>
    </source>
</evidence>
<feature type="transmembrane region" description="Helical" evidence="6">
    <location>
        <begin position="43"/>
        <end position="64"/>
    </location>
</feature>
<feature type="compositionally biased region" description="Polar residues" evidence="5">
    <location>
        <begin position="197"/>
        <end position="214"/>
    </location>
</feature>
<protein>
    <recommendedName>
        <fullName evidence="7">RING-type domain-containing protein</fullName>
    </recommendedName>
</protein>
<evidence type="ECO:0000256" key="5">
    <source>
        <dbReference type="SAM" id="MobiDB-lite"/>
    </source>
</evidence>